<evidence type="ECO:0000313" key="3">
    <source>
        <dbReference type="Proteomes" id="UP000317835"/>
    </source>
</evidence>
<dbReference type="KEGG" id="tpla:ElP_53940"/>
<dbReference type="InterPro" id="IPR025668">
    <property type="entry name" value="Tnp_DDE_dom"/>
</dbReference>
<dbReference type="EMBL" id="CP036426">
    <property type="protein sequence ID" value="QDV37455.1"/>
    <property type="molecule type" value="Genomic_DNA"/>
</dbReference>
<dbReference type="Pfam" id="PF13701">
    <property type="entry name" value="DDE_Tnp_1_4"/>
    <property type="match status" value="1"/>
</dbReference>
<name>A0A518H9C3_9BACT</name>
<organism evidence="2 3">
    <name type="scientific">Tautonia plasticadhaerens</name>
    <dbReference type="NCBI Taxonomy" id="2527974"/>
    <lineage>
        <taxon>Bacteria</taxon>
        <taxon>Pseudomonadati</taxon>
        <taxon>Planctomycetota</taxon>
        <taxon>Planctomycetia</taxon>
        <taxon>Isosphaerales</taxon>
        <taxon>Isosphaeraceae</taxon>
        <taxon>Tautonia</taxon>
    </lineage>
</organism>
<feature type="domain" description="Transposase DDE" evidence="1">
    <location>
        <begin position="52"/>
        <end position="291"/>
    </location>
</feature>
<gene>
    <name evidence="2" type="ORF">ElP_53940</name>
</gene>
<reference evidence="2 3" key="1">
    <citation type="submission" date="2019-02" db="EMBL/GenBank/DDBJ databases">
        <title>Deep-cultivation of Planctomycetes and their phenomic and genomic characterization uncovers novel biology.</title>
        <authorList>
            <person name="Wiegand S."/>
            <person name="Jogler M."/>
            <person name="Boedeker C."/>
            <person name="Pinto D."/>
            <person name="Vollmers J."/>
            <person name="Rivas-Marin E."/>
            <person name="Kohn T."/>
            <person name="Peeters S.H."/>
            <person name="Heuer A."/>
            <person name="Rast P."/>
            <person name="Oberbeckmann S."/>
            <person name="Bunk B."/>
            <person name="Jeske O."/>
            <person name="Meyerdierks A."/>
            <person name="Storesund J.E."/>
            <person name="Kallscheuer N."/>
            <person name="Luecker S."/>
            <person name="Lage O.M."/>
            <person name="Pohl T."/>
            <person name="Merkel B.J."/>
            <person name="Hornburger P."/>
            <person name="Mueller R.-W."/>
            <person name="Bruemmer F."/>
            <person name="Labrenz M."/>
            <person name="Spormann A.M."/>
            <person name="Op den Camp H."/>
            <person name="Overmann J."/>
            <person name="Amann R."/>
            <person name="Jetten M.S.M."/>
            <person name="Mascher T."/>
            <person name="Medema M.H."/>
            <person name="Devos D.P."/>
            <person name="Kaster A.-K."/>
            <person name="Ovreas L."/>
            <person name="Rohde M."/>
            <person name="Galperin M.Y."/>
            <person name="Jogler C."/>
        </authorList>
    </citation>
    <scope>NUCLEOTIDE SEQUENCE [LARGE SCALE GENOMIC DNA]</scope>
    <source>
        <strain evidence="2 3">ElP</strain>
    </source>
</reference>
<accession>A0A518H9C3</accession>
<evidence type="ECO:0000313" key="2">
    <source>
        <dbReference type="EMBL" id="QDV37455.1"/>
    </source>
</evidence>
<dbReference type="AlphaFoldDB" id="A0A518H9C3"/>
<sequence>MNATVHRQLNRRKRRIARRIENKPGVESRWPMMTASNIRYQTADRTRAIAPGGIGAMHLLAQRLGLVRDIDKDLHLLKRHLPYFESDHVLNIAYNLLAGGSRLEHLEVRRNDEVYLDALGVERIHDPTTAGDSCRRFAGADVERLMDIFNEARIRAWKEQPEDFFDEAFLDADGTIAPTGGWCKQGVDISYEGVWGYHPLVVSLANTSEPLFLVNRSGNRPSHEQADVYLDKSAALCRLAGFRKITYRRDTDFTQTRRLDRWDRDGIRFLFGIAAMANLKGLAERLPDLQYSELERPPGYTIKTAPRQARQRHKERIVSERQYDTLKLIGEEVAEFEYRPVACKKPYRVVVLRKKLIVEKGQL</sequence>
<evidence type="ECO:0000259" key="1">
    <source>
        <dbReference type="Pfam" id="PF13701"/>
    </source>
</evidence>
<proteinExistence type="predicted"/>
<protein>
    <recommendedName>
        <fullName evidence="1">Transposase DDE domain-containing protein</fullName>
    </recommendedName>
</protein>
<keyword evidence="3" id="KW-1185">Reference proteome</keyword>
<dbReference type="Proteomes" id="UP000317835">
    <property type="component" value="Chromosome"/>
</dbReference>